<accession>A0A084TNX2</accession>
<keyword evidence="4 5" id="KW-0472">Membrane</keyword>
<sequence length="238" mass="26760">MEEFQIETAQNIGIKQNVAHLGDRILGYLIDGVVVFAYTLIIIVVLMAMDITLEDSWAIYLLLSLPAFIYPVLFETFWDGKTIGKYAVKTRVVKLDGSKPGFTDYLLRWLLRVIDISISSGGIAVLTILIKGNGQRVGDIAAGTTVISEKAKISIHDTVMQDVPDNYVPTYSQVTVFTDHEMQTVKGLYKKAISNGEHNVVLALYKRLKRVMQVEPKEKPVDFVSTVIKDYNYYTQTM</sequence>
<dbReference type="OrthoDB" id="9814143at2"/>
<dbReference type="STRING" id="1197477.IA57_01895"/>
<dbReference type="AlphaFoldDB" id="A0A084TNX2"/>
<dbReference type="PANTHER" id="PTHR38480">
    <property type="entry name" value="SLR0254 PROTEIN"/>
    <property type="match status" value="1"/>
</dbReference>
<evidence type="ECO:0000256" key="2">
    <source>
        <dbReference type="ARBA" id="ARBA00022692"/>
    </source>
</evidence>
<proteinExistence type="predicted"/>
<feature type="transmembrane region" description="Helical" evidence="5">
    <location>
        <begin position="25"/>
        <end position="46"/>
    </location>
</feature>
<gene>
    <name evidence="7" type="ORF">IA57_01895</name>
</gene>
<keyword evidence="2 5" id="KW-0812">Transmembrane</keyword>
<dbReference type="PANTHER" id="PTHR38480:SF1">
    <property type="entry name" value="SLR0254 PROTEIN"/>
    <property type="match status" value="1"/>
</dbReference>
<evidence type="ECO:0000256" key="4">
    <source>
        <dbReference type="ARBA" id="ARBA00023136"/>
    </source>
</evidence>
<evidence type="ECO:0000256" key="5">
    <source>
        <dbReference type="SAM" id="Phobius"/>
    </source>
</evidence>
<comment type="subcellular location">
    <subcellularLocation>
        <location evidence="1">Membrane</location>
        <topology evidence="1">Multi-pass membrane protein</topology>
    </subcellularLocation>
</comment>
<evidence type="ECO:0000256" key="3">
    <source>
        <dbReference type="ARBA" id="ARBA00022989"/>
    </source>
</evidence>
<dbReference type="RefSeq" id="WP_036118737.1">
    <property type="nucleotide sequence ID" value="NZ_BMET01000002.1"/>
</dbReference>
<dbReference type="EMBL" id="JPFK01000002">
    <property type="protein sequence ID" value="KFB02408.1"/>
    <property type="molecule type" value="Genomic_DNA"/>
</dbReference>
<name>A0A084TNX2_9FLAO</name>
<dbReference type="GO" id="GO:0016020">
    <property type="term" value="C:membrane"/>
    <property type="evidence" value="ECO:0007669"/>
    <property type="project" value="UniProtKB-SubCell"/>
</dbReference>
<dbReference type="eggNOG" id="COG1714">
    <property type="taxonomic scope" value="Bacteria"/>
</dbReference>
<protein>
    <submittedName>
        <fullName evidence="7">Transporter</fullName>
    </submittedName>
</protein>
<feature type="domain" description="RDD" evidence="6">
    <location>
        <begin position="18"/>
        <end position="143"/>
    </location>
</feature>
<evidence type="ECO:0000256" key="1">
    <source>
        <dbReference type="ARBA" id="ARBA00004141"/>
    </source>
</evidence>
<keyword evidence="3 5" id="KW-1133">Transmembrane helix</keyword>
<keyword evidence="8" id="KW-1185">Reference proteome</keyword>
<comment type="caution">
    <text evidence="7">The sequence shown here is derived from an EMBL/GenBank/DDBJ whole genome shotgun (WGS) entry which is preliminary data.</text>
</comment>
<evidence type="ECO:0000313" key="8">
    <source>
        <dbReference type="Proteomes" id="UP000028521"/>
    </source>
</evidence>
<reference evidence="7 8" key="1">
    <citation type="journal article" date="2014" name="Genome Announc.">
        <title>Draft Genome Sequence of the Algicidal Bacterium Mangrovimonas yunxiaonensis Strain LY01.</title>
        <authorList>
            <person name="Li Y."/>
            <person name="Zhu H."/>
            <person name="Li C."/>
            <person name="Zhang H."/>
            <person name="Chen Z."/>
            <person name="Zheng W."/>
            <person name="Xu H."/>
            <person name="Zheng T."/>
        </authorList>
    </citation>
    <scope>NUCLEOTIDE SEQUENCE [LARGE SCALE GENOMIC DNA]</scope>
    <source>
        <strain evidence="7 8">LY01</strain>
    </source>
</reference>
<evidence type="ECO:0000313" key="7">
    <source>
        <dbReference type="EMBL" id="KFB02408.1"/>
    </source>
</evidence>
<dbReference type="Pfam" id="PF06271">
    <property type="entry name" value="RDD"/>
    <property type="match status" value="1"/>
</dbReference>
<evidence type="ECO:0000259" key="6">
    <source>
        <dbReference type="Pfam" id="PF06271"/>
    </source>
</evidence>
<reference evidence="8" key="2">
    <citation type="submission" date="2014-07" db="EMBL/GenBank/DDBJ databases">
        <title>Genome sequence of Mangrovimonas yunxiaonensis.</title>
        <authorList>
            <person name="Li Y."/>
            <person name="Zheng T."/>
        </authorList>
    </citation>
    <scope>NUCLEOTIDE SEQUENCE [LARGE SCALE GENOMIC DNA]</scope>
    <source>
        <strain evidence="8">LY01</strain>
    </source>
</reference>
<dbReference type="InterPro" id="IPR010432">
    <property type="entry name" value="RDD"/>
</dbReference>
<feature type="transmembrane region" description="Helical" evidence="5">
    <location>
        <begin position="58"/>
        <end position="78"/>
    </location>
</feature>
<dbReference type="Proteomes" id="UP000028521">
    <property type="component" value="Unassembled WGS sequence"/>
</dbReference>
<organism evidence="7 8">
    <name type="scientific">Mangrovimonas yunxiaonensis</name>
    <dbReference type="NCBI Taxonomy" id="1197477"/>
    <lineage>
        <taxon>Bacteria</taxon>
        <taxon>Pseudomonadati</taxon>
        <taxon>Bacteroidota</taxon>
        <taxon>Flavobacteriia</taxon>
        <taxon>Flavobacteriales</taxon>
        <taxon>Flavobacteriaceae</taxon>
        <taxon>Mangrovimonas</taxon>
    </lineage>
</organism>